<keyword evidence="1" id="KW-0472">Membrane</keyword>
<evidence type="ECO:0000256" key="1">
    <source>
        <dbReference type="SAM" id="Phobius"/>
    </source>
</evidence>
<feature type="transmembrane region" description="Helical" evidence="1">
    <location>
        <begin position="304"/>
        <end position="326"/>
    </location>
</feature>
<dbReference type="InterPro" id="IPR021759">
    <property type="entry name" value="WxLIP_HBD"/>
</dbReference>
<dbReference type="RefSeq" id="WP_056962587.1">
    <property type="nucleotide sequence ID" value="NZ_AZEU01000052.1"/>
</dbReference>
<dbReference type="Pfam" id="PF11797">
    <property type="entry name" value="WxLIP_HBD"/>
    <property type="match status" value="1"/>
</dbReference>
<protein>
    <submittedName>
        <fullName evidence="5">Cell surface protein</fullName>
    </submittedName>
</protein>
<gene>
    <name evidence="5" type="ORF">FD01_GL002872</name>
</gene>
<feature type="chain" id="PRO_5006409904" evidence="2">
    <location>
        <begin position="25"/>
        <end position="332"/>
    </location>
</feature>
<accession>A0A0R1RAA5</accession>
<keyword evidence="1" id="KW-0812">Transmembrane</keyword>
<comment type="caution">
    <text evidence="5">The sequence shown here is derived from an EMBL/GenBank/DDBJ whole genome shotgun (WGS) entry which is preliminary data.</text>
</comment>
<evidence type="ECO:0000313" key="5">
    <source>
        <dbReference type="EMBL" id="KRL52036.1"/>
    </source>
</evidence>
<evidence type="ECO:0000256" key="2">
    <source>
        <dbReference type="SAM" id="SignalP"/>
    </source>
</evidence>
<keyword evidence="2" id="KW-0732">Signal</keyword>
<evidence type="ECO:0000259" key="4">
    <source>
        <dbReference type="Pfam" id="PF11797"/>
    </source>
</evidence>
<dbReference type="AlphaFoldDB" id="A0A0R1RAA5"/>
<dbReference type="EMBL" id="AZEU01000052">
    <property type="protein sequence ID" value="KRL52036.1"/>
    <property type="molecule type" value="Genomic_DNA"/>
</dbReference>
<feature type="domain" description="WxL Interacting Protein host binding" evidence="4">
    <location>
        <begin position="159"/>
        <end position="285"/>
    </location>
</feature>
<dbReference type="InterPro" id="IPR010317">
    <property type="entry name" value="WxLIP_PGBD"/>
</dbReference>
<feature type="signal peptide" evidence="2">
    <location>
        <begin position="1"/>
        <end position="24"/>
    </location>
</feature>
<name>A0A0R1RAA5_9LACO</name>
<reference evidence="5 6" key="1">
    <citation type="journal article" date="2015" name="Genome Announc.">
        <title>Expanding the biotechnology potential of lactobacilli through comparative genomics of 213 strains and associated genera.</title>
        <authorList>
            <person name="Sun Z."/>
            <person name="Harris H.M."/>
            <person name="McCann A."/>
            <person name="Guo C."/>
            <person name="Argimon S."/>
            <person name="Zhang W."/>
            <person name="Yang X."/>
            <person name="Jeffery I.B."/>
            <person name="Cooney J.C."/>
            <person name="Kagawa T.F."/>
            <person name="Liu W."/>
            <person name="Song Y."/>
            <person name="Salvetti E."/>
            <person name="Wrobel A."/>
            <person name="Rasinkangas P."/>
            <person name="Parkhill J."/>
            <person name="Rea M.C."/>
            <person name="O'Sullivan O."/>
            <person name="Ritari J."/>
            <person name="Douillard F.P."/>
            <person name="Paul Ross R."/>
            <person name="Yang R."/>
            <person name="Briner A.E."/>
            <person name="Felis G.E."/>
            <person name="de Vos W.M."/>
            <person name="Barrangou R."/>
            <person name="Klaenhammer T.R."/>
            <person name="Caufield P.W."/>
            <person name="Cui Y."/>
            <person name="Zhang H."/>
            <person name="O'Toole P.W."/>
        </authorList>
    </citation>
    <scope>NUCLEOTIDE SEQUENCE [LARGE SCALE GENOMIC DNA]</scope>
    <source>
        <strain evidence="5 6">DSM 13343</strain>
    </source>
</reference>
<dbReference type="Proteomes" id="UP000051790">
    <property type="component" value="Unassembled WGS sequence"/>
</dbReference>
<dbReference type="Pfam" id="PF06030">
    <property type="entry name" value="WxLIP_PGBD"/>
    <property type="match status" value="1"/>
</dbReference>
<evidence type="ECO:0000313" key="6">
    <source>
        <dbReference type="Proteomes" id="UP000051790"/>
    </source>
</evidence>
<sequence length="332" mass="36001">MFKRLLLLAAVIAGVVGSGQAVHAASVNFQVAPEIPKNQIDKRLEYYDLLVTPGTTQNLTFLIQNTDSGSHKFAVSVNRAGTSPDGNTSYSEHGVKPTSSLKVNIESLFPKPHTYTVDPHSTRRISLKLKAPKEAWSGILLGALNVQKVDQDASTNGTVGITSRPGYAIGIQLQATKTLPTYTPELQFNGAQVATNASGSNVSALLENPAPILQTGLHVSAQVLRNNKKVLSQEIAGIKLAPNAQMAFPLTKTTTSLKSGTYHLVVNAQNGEHKWHFEDNFTVVNPVMKSKTETKAKQAHDGPFPSWLVAVMIAIVSALGWYIWYLRSHRQD</sequence>
<keyword evidence="6" id="KW-1185">Reference proteome</keyword>
<organism evidence="5 6">
    <name type="scientific">Lacticaseibacillus manihotivorans DSM 13343 = JCM 12514</name>
    <dbReference type="NCBI Taxonomy" id="1423769"/>
    <lineage>
        <taxon>Bacteria</taxon>
        <taxon>Bacillati</taxon>
        <taxon>Bacillota</taxon>
        <taxon>Bacilli</taxon>
        <taxon>Lactobacillales</taxon>
        <taxon>Lactobacillaceae</taxon>
        <taxon>Lacticaseibacillus</taxon>
    </lineage>
</organism>
<proteinExistence type="predicted"/>
<keyword evidence="1" id="KW-1133">Transmembrane helix</keyword>
<evidence type="ECO:0000259" key="3">
    <source>
        <dbReference type="Pfam" id="PF06030"/>
    </source>
</evidence>
<dbReference type="OrthoDB" id="2365961at2"/>
<feature type="domain" description="WxL Interacting Protein peptidoglycan binding" evidence="3">
    <location>
        <begin position="29"/>
        <end position="148"/>
    </location>
</feature>
<dbReference type="PATRIC" id="fig|1423769.4.peg.3097"/>